<feature type="region of interest" description="Disordered" evidence="1">
    <location>
        <begin position="161"/>
        <end position="461"/>
    </location>
</feature>
<keyword evidence="3" id="KW-1185">Reference proteome</keyword>
<dbReference type="OrthoDB" id="125411at2759"/>
<feature type="compositionally biased region" description="Polar residues" evidence="1">
    <location>
        <begin position="376"/>
        <end position="386"/>
    </location>
</feature>
<gene>
    <name evidence="2" type="ORF">PHMEG_00027187</name>
</gene>
<feature type="compositionally biased region" description="Polar residues" evidence="1">
    <location>
        <begin position="214"/>
        <end position="224"/>
    </location>
</feature>
<feature type="compositionally biased region" description="Polar residues" evidence="1">
    <location>
        <begin position="350"/>
        <end position="359"/>
    </location>
</feature>
<evidence type="ECO:0000313" key="2">
    <source>
        <dbReference type="EMBL" id="OWZ01424.1"/>
    </source>
</evidence>
<accession>A0A225V8I3</accession>
<dbReference type="AlphaFoldDB" id="A0A225V8I3"/>
<name>A0A225V8I3_9STRA</name>
<feature type="compositionally biased region" description="Polar residues" evidence="1">
    <location>
        <begin position="179"/>
        <end position="190"/>
    </location>
</feature>
<feature type="compositionally biased region" description="Low complexity" evidence="1">
    <location>
        <begin position="256"/>
        <end position="270"/>
    </location>
</feature>
<evidence type="ECO:0000256" key="1">
    <source>
        <dbReference type="SAM" id="MobiDB-lite"/>
    </source>
</evidence>
<dbReference type="Proteomes" id="UP000198211">
    <property type="component" value="Unassembled WGS sequence"/>
</dbReference>
<feature type="compositionally biased region" description="Low complexity" evidence="1">
    <location>
        <begin position="296"/>
        <end position="309"/>
    </location>
</feature>
<reference evidence="3" key="1">
    <citation type="submission" date="2017-03" db="EMBL/GenBank/DDBJ databases">
        <title>Phytopthora megakarya and P. palmivora, two closely related causual agents of cacao black pod achieved similar genome size and gene model numbers by different mechanisms.</title>
        <authorList>
            <person name="Ali S."/>
            <person name="Shao J."/>
            <person name="Larry D.J."/>
            <person name="Kronmiller B."/>
            <person name="Shen D."/>
            <person name="Strem M.D."/>
            <person name="Melnick R.L."/>
            <person name="Guiltinan M.J."/>
            <person name="Tyler B.M."/>
            <person name="Meinhardt L.W."/>
            <person name="Bailey B.A."/>
        </authorList>
    </citation>
    <scope>NUCLEOTIDE SEQUENCE [LARGE SCALE GENOMIC DNA]</scope>
    <source>
        <strain evidence="3">zdho120</strain>
    </source>
</reference>
<dbReference type="EMBL" id="NBNE01006857">
    <property type="protein sequence ID" value="OWZ01424.1"/>
    <property type="molecule type" value="Genomic_DNA"/>
</dbReference>
<evidence type="ECO:0000313" key="3">
    <source>
        <dbReference type="Proteomes" id="UP000198211"/>
    </source>
</evidence>
<sequence length="461" mass="49294">MSDFNQSLRSENEGLVDRIRDLDTTVARQAYVLQQLKDRYGTSDTDCTAAMWYVDQERERAKAGLVVYNAELTKLRQYLEENDRGSVSSPSPRMKALLAENASLRRANSILRRNSAEILRRNSAEHGLNTDAPVLSTAGISARDINGELLGLGADHAGFLRLLPPTSDSESSDDDQQSAKSTTEVSTIQPHTAAGAAGKIASEPKSPVPRPTRSRGSSEPSAETRSGLFDDASGEPRRKRRRLRQFSHAPTFQSASRSRLPSSRRLGRPSTKPGDGPRSARVPSQPGLNQAGSGTGSTTPGTPVPSSLPAQPPPAPTPTEDSVSALDADMGGGSDGEATGAESECLAMVTESSVPQSESKVVDLTSDEVVTEAQGDGSSPFSSPNLSIPRKDGRPRRSVSFASDLRVQENLEREMADDDFVLGTSDPLVGPDRTPQKKRTSKKDQPKAQQDAGQAEVFGES</sequence>
<proteinExistence type="predicted"/>
<organism evidence="2 3">
    <name type="scientific">Phytophthora megakarya</name>
    <dbReference type="NCBI Taxonomy" id="4795"/>
    <lineage>
        <taxon>Eukaryota</taxon>
        <taxon>Sar</taxon>
        <taxon>Stramenopiles</taxon>
        <taxon>Oomycota</taxon>
        <taxon>Peronosporomycetes</taxon>
        <taxon>Peronosporales</taxon>
        <taxon>Peronosporaceae</taxon>
        <taxon>Phytophthora</taxon>
    </lineage>
</organism>
<protein>
    <submittedName>
        <fullName evidence="2">Uncharacterized protein</fullName>
    </submittedName>
</protein>
<comment type="caution">
    <text evidence="2">The sequence shown here is derived from an EMBL/GenBank/DDBJ whole genome shotgun (WGS) entry which is preliminary data.</text>
</comment>